<evidence type="ECO:0000313" key="4">
    <source>
        <dbReference type="EMBL" id="QEG33068.1"/>
    </source>
</evidence>
<feature type="domain" description="AAA" evidence="3">
    <location>
        <begin position="29"/>
        <end position="161"/>
    </location>
</feature>
<dbReference type="InterPro" id="IPR027417">
    <property type="entry name" value="P-loop_NTPase"/>
</dbReference>
<dbReference type="GO" id="GO:0005524">
    <property type="term" value="F:ATP binding"/>
    <property type="evidence" value="ECO:0007669"/>
    <property type="project" value="UniProtKB-KW"/>
</dbReference>
<dbReference type="EMBL" id="CP042913">
    <property type="protein sequence ID" value="QEG33068.1"/>
    <property type="molecule type" value="Genomic_DNA"/>
</dbReference>
<dbReference type="AlphaFoldDB" id="A0A5B9Q251"/>
<dbReference type="Gene3D" id="3.40.50.300">
    <property type="entry name" value="P-loop containing nucleotide triphosphate hydrolases"/>
    <property type="match status" value="1"/>
</dbReference>
<dbReference type="GO" id="GO:0005829">
    <property type="term" value="C:cytosol"/>
    <property type="evidence" value="ECO:0007669"/>
    <property type="project" value="TreeGrafter"/>
</dbReference>
<dbReference type="GO" id="GO:0051782">
    <property type="term" value="P:negative regulation of cell division"/>
    <property type="evidence" value="ECO:0007669"/>
    <property type="project" value="TreeGrafter"/>
</dbReference>
<dbReference type="GO" id="GO:0009898">
    <property type="term" value="C:cytoplasmic side of plasma membrane"/>
    <property type="evidence" value="ECO:0007669"/>
    <property type="project" value="TreeGrafter"/>
</dbReference>
<name>A0A5B9Q251_9BACT</name>
<accession>A0A5B9Q251</accession>
<dbReference type="OrthoDB" id="9816297at2"/>
<keyword evidence="2" id="KW-0067">ATP-binding</keyword>
<reference evidence="4 5" key="1">
    <citation type="submission" date="2019-08" db="EMBL/GenBank/DDBJ databases">
        <title>Deep-cultivation of Planctomycetes and their phenomic and genomic characterization uncovers novel biology.</title>
        <authorList>
            <person name="Wiegand S."/>
            <person name="Jogler M."/>
            <person name="Boedeker C."/>
            <person name="Pinto D."/>
            <person name="Vollmers J."/>
            <person name="Rivas-Marin E."/>
            <person name="Kohn T."/>
            <person name="Peeters S.H."/>
            <person name="Heuer A."/>
            <person name="Rast P."/>
            <person name="Oberbeckmann S."/>
            <person name="Bunk B."/>
            <person name="Jeske O."/>
            <person name="Meyerdierks A."/>
            <person name="Storesund J.E."/>
            <person name="Kallscheuer N."/>
            <person name="Luecker S."/>
            <person name="Lage O.M."/>
            <person name="Pohl T."/>
            <person name="Merkel B.J."/>
            <person name="Hornburger P."/>
            <person name="Mueller R.-W."/>
            <person name="Bruemmer F."/>
            <person name="Labrenz M."/>
            <person name="Spormann A.M."/>
            <person name="Op den Camp H."/>
            <person name="Overmann J."/>
            <person name="Amann R."/>
            <person name="Jetten M.S.M."/>
            <person name="Mascher T."/>
            <person name="Medema M.H."/>
            <person name="Devos D.P."/>
            <person name="Kaster A.-K."/>
            <person name="Ovreas L."/>
            <person name="Rohde M."/>
            <person name="Galperin M.Y."/>
            <person name="Jogler C."/>
        </authorList>
    </citation>
    <scope>NUCLEOTIDE SEQUENCE [LARGE SCALE GENOMIC DNA]</scope>
    <source>
        <strain evidence="4 5">Pr1d</strain>
    </source>
</reference>
<evidence type="ECO:0000256" key="1">
    <source>
        <dbReference type="ARBA" id="ARBA00022741"/>
    </source>
</evidence>
<keyword evidence="5" id="KW-1185">Reference proteome</keyword>
<dbReference type="Proteomes" id="UP000323917">
    <property type="component" value="Chromosome"/>
</dbReference>
<dbReference type="InterPro" id="IPR050625">
    <property type="entry name" value="ParA/MinD_ATPase"/>
</dbReference>
<dbReference type="KEGG" id="bgok:Pr1d_03290"/>
<evidence type="ECO:0000256" key="2">
    <source>
        <dbReference type="ARBA" id="ARBA00022840"/>
    </source>
</evidence>
<dbReference type="GO" id="GO:0016887">
    <property type="term" value="F:ATP hydrolysis activity"/>
    <property type="evidence" value="ECO:0007669"/>
    <property type="project" value="TreeGrafter"/>
</dbReference>
<keyword evidence="1" id="KW-0547">Nucleotide-binding</keyword>
<gene>
    <name evidence="4" type="primary">ylxH_1</name>
    <name evidence="4" type="ORF">Pr1d_03290</name>
</gene>
<dbReference type="SUPFAM" id="SSF52540">
    <property type="entry name" value="P-loop containing nucleoside triphosphate hydrolases"/>
    <property type="match status" value="1"/>
</dbReference>
<dbReference type="Pfam" id="PF13614">
    <property type="entry name" value="AAA_31"/>
    <property type="match status" value="1"/>
</dbReference>
<evidence type="ECO:0000259" key="3">
    <source>
        <dbReference type="Pfam" id="PF13614"/>
    </source>
</evidence>
<organism evidence="4 5">
    <name type="scientific">Bythopirellula goksoeyrii</name>
    <dbReference type="NCBI Taxonomy" id="1400387"/>
    <lineage>
        <taxon>Bacteria</taxon>
        <taxon>Pseudomonadati</taxon>
        <taxon>Planctomycetota</taxon>
        <taxon>Planctomycetia</taxon>
        <taxon>Pirellulales</taxon>
        <taxon>Lacipirellulaceae</taxon>
        <taxon>Bythopirellula</taxon>
    </lineage>
</organism>
<protein>
    <submittedName>
        <fullName evidence="4">Flagellum site-determining protein YlxH</fullName>
    </submittedName>
</protein>
<sequence>MLDQADKLRMLVRETVKEHAILQPGIPLVAVSGAQRGVGATTVAQYLAQELAQLGKRVVLVDANLLAPRLTASMKPSRSGSLSEVLNGHRSVAEVLEQIGEGIQLLSGIDVDGEVPEMNLRALKRLLTDLRSLRNDADIILIDTGEGMTPWIEKFWTAALQILLVTTVQSSSVMDSYAAVKLAPWGDVDGKLRLVVNQCNDVDLGMRASDSFASTCRRFLGMRLLGDAAVLASDKQLHAGAETLSHRSPLRRSVRLLAADLLSQAYLIQGRNTQPRSKSLPSESQAASLFTETEQRVSIAASR</sequence>
<proteinExistence type="predicted"/>
<dbReference type="PANTHER" id="PTHR43384">
    <property type="entry name" value="SEPTUM SITE-DETERMINING PROTEIN MIND HOMOLOG, CHLOROPLASTIC-RELATED"/>
    <property type="match status" value="1"/>
</dbReference>
<dbReference type="PANTHER" id="PTHR43384:SF4">
    <property type="entry name" value="CELLULOSE BIOSYNTHESIS PROTEIN BCSQ-RELATED"/>
    <property type="match status" value="1"/>
</dbReference>
<dbReference type="InterPro" id="IPR025669">
    <property type="entry name" value="AAA_dom"/>
</dbReference>
<dbReference type="RefSeq" id="WP_148071878.1">
    <property type="nucleotide sequence ID" value="NZ_CP042913.1"/>
</dbReference>
<evidence type="ECO:0000313" key="5">
    <source>
        <dbReference type="Proteomes" id="UP000323917"/>
    </source>
</evidence>